<dbReference type="PROSITE" id="PS50893">
    <property type="entry name" value="ABC_TRANSPORTER_2"/>
    <property type="match status" value="1"/>
</dbReference>
<feature type="domain" description="ABC transporter" evidence="5">
    <location>
        <begin position="6"/>
        <end position="245"/>
    </location>
</feature>
<dbReference type="EMBL" id="BMYU01000007">
    <property type="protein sequence ID" value="GGX47966.1"/>
    <property type="molecule type" value="Genomic_DNA"/>
</dbReference>
<dbReference type="Proteomes" id="UP000653343">
    <property type="component" value="Unassembled WGS sequence"/>
</dbReference>
<dbReference type="Gene3D" id="3.40.50.300">
    <property type="entry name" value="P-loop containing nucleotide triphosphate hydrolases"/>
    <property type="match status" value="1"/>
</dbReference>
<organism evidence="6 7">
    <name type="scientific">Undibacterium squillarum</name>
    <dbReference type="NCBI Taxonomy" id="1131567"/>
    <lineage>
        <taxon>Bacteria</taxon>
        <taxon>Pseudomonadati</taxon>
        <taxon>Pseudomonadota</taxon>
        <taxon>Betaproteobacteria</taxon>
        <taxon>Burkholderiales</taxon>
        <taxon>Oxalobacteraceae</taxon>
        <taxon>Undibacterium</taxon>
    </lineage>
</organism>
<keyword evidence="3" id="KW-0547">Nucleotide-binding</keyword>
<evidence type="ECO:0000256" key="3">
    <source>
        <dbReference type="ARBA" id="ARBA00022741"/>
    </source>
</evidence>
<evidence type="ECO:0000313" key="6">
    <source>
        <dbReference type="EMBL" id="GGX47966.1"/>
    </source>
</evidence>
<comment type="caution">
    <text evidence="6">The sequence shown here is derived from an EMBL/GenBank/DDBJ whole genome shotgun (WGS) entry which is preliminary data.</text>
</comment>
<dbReference type="InterPro" id="IPR017871">
    <property type="entry name" value="ABC_transporter-like_CS"/>
</dbReference>
<dbReference type="InterPro" id="IPR003593">
    <property type="entry name" value="AAA+_ATPase"/>
</dbReference>
<evidence type="ECO:0000313" key="7">
    <source>
        <dbReference type="Proteomes" id="UP000653343"/>
    </source>
</evidence>
<dbReference type="InterPro" id="IPR015854">
    <property type="entry name" value="ABC_transpr_LolD-like"/>
</dbReference>
<evidence type="ECO:0000256" key="2">
    <source>
        <dbReference type="ARBA" id="ARBA00022475"/>
    </source>
</evidence>
<dbReference type="PANTHER" id="PTHR24220">
    <property type="entry name" value="IMPORT ATP-BINDING PROTEIN"/>
    <property type="match status" value="1"/>
</dbReference>
<evidence type="ECO:0000256" key="4">
    <source>
        <dbReference type="ARBA" id="ARBA00022840"/>
    </source>
</evidence>
<dbReference type="InterPro" id="IPR017911">
    <property type="entry name" value="MacB-like_ATP-bd"/>
</dbReference>
<dbReference type="RefSeq" id="WP_229793189.1">
    <property type="nucleotide sequence ID" value="NZ_BMYU01000007.1"/>
</dbReference>
<keyword evidence="1" id="KW-0813">Transport</keyword>
<dbReference type="InterPro" id="IPR003439">
    <property type="entry name" value="ABC_transporter-like_ATP-bd"/>
</dbReference>
<dbReference type="PROSITE" id="PS00211">
    <property type="entry name" value="ABC_TRANSPORTER_1"/>
    <property type="match status" value="1"/>
</dbReference>
<dbReference type="Pfam" id="PF00005">
    <property type="entry name" value="ABC_tran"/>
    <property type="match status" value="1"/>
</dbReference>
<keyword evidence="7" id="KW-1185">Reference proteome</keyword>
<sequence length="245" mass="26737">MSTDLITIRDIRKSYFSGGIETPVLHGLNIRIPHGDFVAVMGQSGSGKSTLMNILGCLDQASSGVYLLNGNDTLTLSRAELARVRNQTIGFVFQSFNLIKRMSIAENVALPLIYAGTGRDKARKKALQELERVGLAEFAKRMPNQLSGGQQQRVAIARALVADPPLILADEPTGNLDTRTSVDIMQSFQQLNKERGITIVLVTHEPDIAAYARRLVRLKDGLVLYDGPAAEGLRQLATAHLTEEV</sequence>
<dbReference type="SMART" id="SM00382">
    <property type="entry name" value="AAA"/>
    <property type="match status" value="1"/>
</dbReference>
<keyword evidence="2" id="KW-0472">Membrane</keyword>
<accession>A0ABQ2Y1C9</accession>
<evidence type="ECO:0000259" key="5">
    <source>
        <dbReference type="PROSITE" id="PS50893"/>
    </source>
</evidence>
<dbReference type="SUPFAM" id="SSF52540">
    <property type="entry name" value="P-loop containing nucleoside triphosphate hydrolases"/>
    <property type="match status" value="1"/>
</dbReference>
<proteinExistence type="predicted"/>
<dbReference type="PANTHER" id="PTHR24220:SF683">
    <property type="entry name" value="ABC TRANSPORTER ATP-BINDING PROTEIN"/>
    <property type="match status" value="1"/>
</dbReference>
<keyword evidence="2" id="KW-1003">Cell membrane</keyword>
<protein>
    <submittedName>
        <fullName evidence="6">Macrolide export ATP-binding/permease protein MacB</fullName>
    </submittedName>
</protein>
<dbReference type="CDD" id="cd03255">
    <property type="entry name" value="ABC_MJ0796_LolCDE_FtsE"/>
    <property type="match status" value="1"/>
</dbReference>
<dbReference type="GO" id="GO:0005524">
    <property type="term" value="F:ATP binding"/>
    <property type="evidence" value="ECO:0007669"/>
    <property type="project" value="UniProtKB-KW"/>
</dbReference>
<evidence type="ECO:0000256" key="1">
    <source>
        <dbReference type="ARBA" id="ARBA00022448"/>
    </source>
</evidence>
<dbReference type="InterPro" id="IPR027417">
    <property type="entry name" value="P-loop_NTPase"/>
</dbReference>
<name>A0ABQ2Y1C9_9BURK</name>
<reference evidence="7" key="1">
    <citation type="journal article" date="2019" name="Int. J. Syst. Evol. Microbiol.">
        <title>The Global Catalogue of Microorganisms (GCM) 10K type strain sequencing project: providing services to taxonomists for standard genome sequencing and annotation.</title>
        <authorList>
            <consortium name="The Broad Institute Genomics Platform"/>
            <consortium name="The Broad Institute Genome Sequencing Center for Infectious Disease"/>
            <person name="Wu L."/>
            <person name="Ma J."/>
        </authorList>
    </citation>
    <scope>NUCLEOTIDE SEQUENCE [LARGE SCALE GENOMIC DNA]</scope>
    <source>
        <strain evidence="7">KCTC 23917</strain>
    </source>
</reference>
<keyword evidence="4 6" id="KW-0067">ATP-binding</keyword>
<gene>
    <name evidence="6" type="primary">macB</name>
    <name evidence="6" type="ORF">GCM10010946_28100</name>
</gene>